<keyword evidence="2" id="KW-1185">Reference proteome</keyword>
<name>A0A8T3A1N2_DENNO</name>
<accession>A0A8T3A1N2</accession>
<reference evidence="1" key="1">
    <citation type="journal article" date="2022" name="Front. Genet.">
        <title>Chromosome-Scale Assembly of the Dendrobium nobile Genome Provides Insights Into the Molecular Mechanism of the Biosynthesis of the Medicinal Active Ingredient of Dendrobium.</title>
        <authorList>
            <person name="Xu Q."/>
            <person name="Niu S.-C."/>
            <person name="Li K.-L."/>
            <person name="Zheng P.-J."/>
            <person name="Zhang X.-J."/>
            <person name="Jia Y."/>
            <person name="Liu Y."/>
            <person name="Niu Y.-X."/>
            <person name="Yu L.-H."/>
            <person name="Chen D.-F."/>
            <person name="Zhang G.-Q."/>
        </authorList>
    </citation>
    <scope>NUCLEOTIDE SEQUENCE</scope>
    <source>
        <tissue evidence="1">Leaf</tissue>
    </source>
</reference>
<protein>
    <submittedName>
        <fullName evidence="1">Uncharacterized protein</fullName>
    </submittedName>
</protein>
<comment type="caution">
    <text evidence="1">The sequence shown here is derived from an EMBL/GenBank/DDBJ whole genome shotgun (WGS) entry which is preliminary data.</text>
</comment>
<sequence>MAAKRYQENKMHIKWLFVSKIITTQNNQAPKENESAIKGRITSVHKNDL</sequence>
<dbReference type="EMBL" id="JAGYWB010000019">
    <property type="protein sequence ID" value="KAI0487960.1"/>
    <property type="molecule type" value="Genomic_DNA"/>
</dbReference>
<dbReference type="AlphaFoldDB" id="A0A8T3A1N2"/>
<evidence type="ECO:0000313" key="2">
    <source>
        <dbReference type="Proteomes" id="UP000829196"/>
    </source>
</evidence>
<dbReference type="Proteomes" id="UP000829196">
    <property type="component" value="Unassembled WGS sequence"/>
</dbReference>
<evidence type="ECO:0000313" key="1">
    <source>
        <dbReference type="EMBL" id="KAI0487960.1"/>
    </source>
</evidence>
<organism evidence="1 2">
    <name type="scientific">Dendrobium nobile</name>
    <name type="common">Orchid</name>
    <dbReference type="NCBI Taxonomy" id="94219"/>
    <lineage>
        <taxon>Eukaryota</taxon>
        <taxon>Viridiplantae</taxon>
        <taxon>Streptophyta</taxon>
        <taxon>Embryophyta</taxon>
        <taxon>Tracheophyta</taxon>
        <taxon>Spermatophyta</taxon>
        <taxon>Magnoliopsida</taxon>
        <taxon>Liliopsida</taxon>
        <taxon>Asparagales</taxon>
        <taxon>Orchidaceae</taxon>
        <taxon>Epidendroideae</taxon>
        <taxon>Malaxideae</taxon>
        <taxon>Dendrobiinae</taxon>
        <taxon>Dendrobium</taxon>
    </lineage>
</organism>
<proteinExistence type="predicted"/>
<gene>
    <name evidence="1" type="ORF">KFK09_027783</name>
</gene>